<dbReference type="SMART" id="SM00177">
    <property type="entry name" value="ARF"/>
    <property type="match status" value="1"/>
</dbReference>
<dbReference type="GO" id="GO:0005525">
    <property type="term" value="F:GTP binding"/>
    <property type="evidence" value="ECO:0007669"/>
    <property type="project" value="InterPro"/>
</dbReference>
<dbReference type="NCBIfam" id="TIGR00231">
    <property type="entry name" value="small_GTP"/>
    <property type="match status" value="1"/>
</dbReference>
<evidence type="ECO:0000313" key="4">
    <source>
        <dbReference type="Proteomes" id="UP000179807"/>
    </source>
</evidence>
<dbReference type="PROSITE" id="PS51421">
    <property type="entry name" value="RAS"/>
    <property type="match status" value="1"/>
</dbReference>
<evidence type="ECO:0000313" key="3">
    <source>
        <dbReference type="EMBL" id="OHT10939.1"/>
    </source>
</evidence>
<dbReference type="Proteomes" id="UP000179807">
    <property type="component" value="Unassembled WGS sequence"/>
</dbReference>
<keyword evidence="1" id="KW-0547">Nucleotide-binding</keyword>
<reference evidence="3" key="1">
    <citation type="submission" date="2016-10" db="EMBL/GenBank/DDBJ databases">
        <authorList>
            <person name="Benchimol M."/>
            <person name="Almeida L.G."/>
            <person name="Vasconcelos A.T."/>
            <person name="Perreira-Neves A."/>
            <person name="Rosa I.A."/>
            <person name="Tasca T."/>
            <person name="Bogo M.R."/>
            <person name="de Souza W."/>
        </authorList>
    </citation>
    <scope>NUCLEOTIDE SEQUENCE [LARGE SCALE GENOMIC DNA]</scope>
    <source>
        <strain evidence="3">K</strain>
    </source>
</reference>
<organism evidence="3 4">
    <name type="scientific">Tritrichomonas foetus</name>
    <dbReference type="NCBI Taxonomy" id="1144522"/>
    <lineage>
        <taxon>Eukaryota</taxon>
        <taxon>Metamonada</taxon>
        <taxon>Parabasalia</taxon>
        <taxon>Tritrichomonadida</taxon>
        <taxon>Tritrichomonadidae</taxon>
        <taxon>Tritrichomonas</taxon>
    </lineage>
</organism>
<gene>
    <name evidence="3" type="primary">rab5A</name>
    <name evidence="3" type="ORF">TRFO_19640</name>
</gene>
<dbReference type="PANTHER" id="PTHR47978">
    <property type="match status" value="1"/>
</dbReference>
<dbReference type="FunFam" id="3.40.50.300:FF:000823">
    <property type="entry name" value="Small GTPase RAB, putative"/>
    <property type="match status" value="1"/>
</dbReference>
<evidence type="ECO:0000256" key="2">
    <source>
        <dbReference type="SAM" id="MobiDB-lite"/>
    </source>
</evidence>
<accession>A0A1J4KI91</accession>
<dbReference type="InterPro" id="IPR005225">
    <property type="entry name" value="Small_GTP-bd"/>
</dbReference>
<feature type="region of interest" description="Disordered" evidence="2">
    <location>
        <begin position="212"/>
        <end position="244"/>
    </location>
</feature>
<dbReference type="SMART" id="SM00174">
    <property type="entry name" value="RHO"/>
    <property type="match status" value="1"/>
</dbReference>
<dbReference type="AlphaFoldDB" id="A0A1J4KI91"/>
<dbReference type="GeneID" id="94835611"/>
<dbReference type="PROSITE" id="PS51420">
    <property type="entry name" value="RHO"/>
    <property type="match status" value="1"/>
</dbReference>
<dbReference type="Gene3D" id="3.40.50.300">
    <property type="entry name" value="P-loop containing nucleotide triphosphate hydrolases"/>
    <property type="match status" value="1"/>
</dbReference>
<name>A0A1J4KI91_9EUKA</name>
<dbReference type="VEuPathDB" id="TrichDB:TRFO_19640"/>
<dbReference type="SMART" id="SM00175">
    <property type="entry name" value="RAB"/>
    <property type="match status" value="1"/>
</dbReference>
<dbReference type="SUPFAM" id="SSF52540">
    <property type="entry name" value="P-loop containing nucleoside triphosphate hydrolases"/>
    <property type="match status" value="1"/>
</dbReference>
<dbReference type="PRINTS" id="PR00449">
    <property type="entry name" value="RASTRNSFRMNG"/>
</dbReference>
<sequence length="244" mass="27281">MYTSKQYVHIPLKNRESLFLLYFQKVDTPIKKFNSKQMEESEIKIVLLGKSDVGKTCIVGYFIRGRFMESASPTLGASYAAKTLDIDNSKVALQIWDTAGQERFRVLAPMYYRGSQAAILVFSITDEETFREIDYWSSSLKENTGPNVLVFLVGNKSDLENQRKVSEEEALKKAEEIGACYFETSALTGSGIEDLFLVVAKKCLEKSLPTVNTATSQPTYTPPKPVPINMATAPGGKKRKKECC</sequence>
<dbReference type="InterPro" id="IPR027417">
    <property type="entry name" value="P-loop_NTPase"/>
</dbReference>
<protein>
    <submittedName>
        <fullName evidence="3">Ras-related protein Rab-5A</fullName>
    </submittedName>
</protein>
<dbReference type="RefSeq" id="XP_068364075.1">
    <property type="nucleotide sequence ID" value="XM_068500907.1"/>
</dbReference>
<dbReference type="SMART" id="SM00173">
    <property type="entry name" value="RAS"/>
    <property type="match status" value="1"/>
</dbReference>
<proteinExistence type="predicted"/>
<dbReference type="EMBL" id="MLAK01000598">
    <property type="protein sequence ID" value="OHT10939.1"/>
    <property type="molecule type" value="Genomic_DNA"/>
</dbReference>
<comment type="caution">
    <text evidence="3">The sequence shown here is derived from an EMBL/GenBank/DDBJ whole genome shotgun (WGS) entry which is preliminary data.</text>
</comment>
<dbReference type="PROSITE" id="PS51419">
    <property type="entry name" value="RAB"/>
    <property type="match status" value="1"/>
</dbReference>
<dbReference type="PROSITE" id="PS51417">
    <property type="entry name" value="ARF"/>
    <property type="match status" value="1"/>
</dbReference>
<dbReference type="OrthoDB" id="63533at2759"/>
<dbReference type="GO" id="GO:0003924">
    <property type="term" value="F:GTPase activity"/>
    <property type="evidence" value="ECO:0007669"/>
    <property type="project" value="InterPro"/>
</dbReference>
<dbReference type="Pfam" id="PF00071">
    <property type="entry name" value="Ras"/>
    <property type="match status" value="1"/>
</dbReference>
<evidence type="ECO:0000256" key="1">
    <source>
        <dbReference type="ARBA" id="ARBA00022741"/>
    </source>
</evidence>
<dbReference type="SMART" id="SM00176">
    <property type="entry name" value="RAN"/>
    <property type="match status" value="1"/>
</dbReference>
<dbReference type="CDD" id="cd00154">
    <property type="entry name" value="Rab"/>
    <property type="match status" value="1"/>
</dbReference>
<dbReference type="InterPro" id="IPR001806">
    <property type="entry name" value="Small_GTPase"/>
</dbReference>
<keyword evidence="4" id="KW-1185">Reference proteome</keyword>